<keyword evidence="2" id="KW-1185">Reference proteome</keyword>
<gene>
    <name evidence="1" type="ORF">I6U48_15160</name>
</gene>
<reference evidence="1" key="1">
    <citation type="submission" date="2020-12" db="EMBL/GenBank/DDBJ databases">
        <title>Clostridium thailandense sp. nov., a novel acetogenic bacterium isolated from peat land soil in Thailand.</title>
        <authorList>
            <person name="Chaikitkaew S."/>
            <person name="Birkeland N.K."/>
        </authorList>
    </citation>
    <scope>NUCLEOTIDE SEQUENCE</scope>
    <source>
        <strain evidence="1">PL3</strain>
    </source>
</reference>
<dbReference type="AlphaFoldDB" id="A0A949U0L3"/>
<comment type="caution">
    <text evidence="1">The sequence shown here is derived from an EMBL/GenBank/DDBJ whole genome shotgun (WGS) entry which is preliminary data.</text>
</comment>
<dbReference type="RefSeq" id="WP_218321310.1">
    <property type="nucleotide sequence ID" value="NZ_JAEEGC010000071.1"/>
</dbReference>
<evidence type="ECO:0000313" key="1">
    <source>
        <dbReference type="EMBL" id="MBV7274243.1"/>
    </source>
</evidence>
<accession>A0A949U0L3</accession>
<dbReference type="Proteomes" id="UP000694308">
    <property type="component" value="Unassembled WGS sequence"/>
</dbReference>
<protein>
    <submittedName>
        <fullName evidence="1">Phosphoenolpyruvate carboxykinase</fullName>
    </submittedName>
</protein>
<dbReference type="EMBL" id="JAEEGC010000071">
    <property type="protein sequence ID" value="MBV7274243.1"/>
    <property type="molecule type" value="Genomic_DNA"/>
</dbReference>
<name>A0A949U0L3_9CLOT</name>
<proteinExistence type="predicted"/>
<sequence>MYKEFYLNNEKAMINFTTKYCDTAEKLFNSNGFREVLKAYLNRIEKKESNIYKYIRFRKEESKVNLVEHIIKLFKILMMLNVDEINKINDQYRRMLEDKDMFIAFIEDFYGFWRKIERYTIVQNTKIIDGLQNVSFIEANNRFTQLILDIYRKVEESVLGYKPRVYRQLPVGGNAGLILNDVRWPYPKEYLCLDNIPFIQSILLDPPFIVYPKKNKRDGMFKECFDNPLKNKSINKDHWLCYPAKVGSLLAYIYFHRDYMAHGLSLCNLFEIASEEEYKDKKPDIVYVFGIRDDNDEIKTVFYDDKENDILLGYVNNNEKIDYFGYMKKMTLTLHNLIMIKRGYLPVHGAMVNIVNKNNKIANIVIVGDSGAGKSESLEAFRQLSDDYISDMNIIFDDMGVIKIDKSKVILGYGTEVGAFIRLDDLDTGYAFKQIDRSIFMNPDKINARLVIPVTVYKEIIKGYSINMFLYANNYEEGEDLEFINSVDEAIDIFKSGTRIAKGTTSEKGLVNTYFANPFGPAQRMEEMNKLLKTYFNEFFKAGIKVGQLRTRLGISGEEKEGPRRAALSLLKIIKNL</sequence>
<organism evidence="1 2">
    <name type="scientific">Clostridium thailandense</name>
    <dbReference type="NCBI Taxonomy" id="2794346"/>
    <lineage>
        <taxon>Bacteria</taxon>
        <taxon>Bacillati</taxon>
        <taxon>Bacillota</taxon>
        <taxon>Clostridia</taxon>
        <taxon>Eubacteriales</taxon>
        <taxon>Clostridiaceae</taxon>
        <taxon>Clostridium</taxon>
    </lineage>
</organism>
<evidence type="ECO:0000313" key="2">
    <source>
        <dbReference type="Proteomes" id="UP000694308"/>
    </source>
</evidence>